<keyword evidence="1 4" id="KW-0963">Cytoplasm</keyword>
<dbReference type="Pfam" id="PF02623">
    <property type="entry name" value="FliW"/>
    <property type="match status" value="1"/>
</dbReference>
<comment type="similarity">
    <text evidence="4">Belongs to the FliW family.</text>
</comment>
<protein>
    <recommendedName>
        <fullName evidence="4">Flagellar assembly factor FliW</fullName>
    </recommendedName>
</protein>
<dbReference type="EMBL" id="CP063849">
    <property type="protein sequence ID" value="QOY85525.1"/>
    <property type="molecule type" value="Genomic_DNA"/>
</dbReference>
<dbReference type="PANTHER" id="PTHR39190:SF1">
    <property type="entry name" value="FLAGELLAR ASSEMBLY FACTOR FLIW"/>
    <property type="match status" value="1"/>
</dbReference>
<dbReference type="SUPFAM" id="SSF141457">
    <property type="entry name" value="BH3618-like"/>
    <property type="match status" value="1"/>
</dbReference>
<keyword evidence="2 4" id="KW-1005">Bacterial flagellum biogenesis</keyword>
<dbReference type="HAMAP" id="MF_01185">
    <property type="entry name" value="FliW"/>
    <property type="match status" value="1"/>
</dbReference>
<comment type="function">
    <text evidence="4">Acts as an anti-CsrA protein, binds CsrA and prevents it from repressing translation of its target genes, one of which is flagellin. Binds to flagellin and participates in the assembly of the flagellum.</text>
</comment>
<dbReference type="GO" id="GO:0044780">
    <property type="term" value="P:bacterial-type flagellum assembly"/>
    <property type="evidence" value="ECO:0007669"/>
    <property type="project" value="UniProtKB-UniRule"/>
</dbReference>
<comment type="subcellular location">
    <subcellularLocation>
        <location evidence="4">Cytoplasm</location>
    </subcellularLocation>
</comment>
<dbReference type="KEGG" id="pfer:IRI77_22155"/>
<keyword evidence="5" id="KW-0969">Cilium</keyword>
<dbReference type="InterPro" id="IPR024046">
    <property type="entry name" value="Flagellar_assmbl_FliW_dom_sf"/>
</dbReference>
<dbReference type="GO" id="GO:0006417">
    <property type="term" value="P:regulation of translation"/>
    <property type="evidence" value="ECO:0007669"/>
    <property type="project" value="UniProtKB-KW"/>
</dbReference>
<accession>A0A7S7SJ19</accession>
<keyword evidence="6" id="KW-1185">Reference proteome</keyword>
<sequence length="150" mass="16016">MQAIQTAYFGEVSFPEASVIRFERGLPGFEHETAFVSISREDCAPLIFLQSLATPKLCFVTMSVLPLCAGYQIDMQPDELSALRLPADCKPGIGSEFACLAIISVGEDGPPTANLMAPLVIHVPGSRAVQIIQADPAYQLRHPIGGPACS</sequence>
<dbReference type="RefSeq" id="WP_194447195.1">
    <property type="nucleotide sequence ID" value="NZ_CP063849.1"/>
</dbReference>
<evidence type="ECO:0000256" key="4">
    <source>
        <dbReference type="HAMAP-Rule" id="MF_01185"/>
    </source>
</evidence>
<organism evidence="5 6">
    <name type="scientific">Paludibaculum fermentans</name>
    <dbReference type="NCBI Taxonomy" id="1473598"/>
    <lineage>
        <taxon>Bacteria</taxon>
        <taxon>Pseudomonadati</taxon>
        <taxon>Acidobacteriota</taxon>
        <taxon>Terriglobia</taxon>
        <taxon>Bryobacterales</taxon>
        <taxon>Bryobacteraceae</taxon>
        <taxon>Paludibaculum</taxon>
    </lineage>
</organism>
<evidence type="ECO:0000256" key="1">
    <source>
        <dbReference type="ARBA" id="ARBA00022490"/>
    </source>
</evidence>
<evidence type="ECO:0000256" key="2">
    <source>
        <dbReference type="ARBA" id="ARBA00022795"/>
    </source>
</evidence>
<comment type="subunit">
    <text evidence="4">Interacts with translational regulator CsrA and flagellin(s).</text>
</comment>
<evidence type="ECO:0000256" key="3">
    <source>
        <dbReference type="ARBA" id="ARBA00022845"/>
    </source>
</evidence>
<dbReference type="Proteomes" id="UP000593892">
    <property type="component" value="Chromosome"/>
</dbReference>
<dbReference type="InterPro" id="IPR003775">
    <property type="entry name" value="Flagellar_assembly_factor_FliW"/>
</dbReference>
<dbReference type="PANTHER" id="PTHR39190">
    <property type="entry name" value="FLAGELLAR ASSEMBLY FACTOR FLIW"/>
    <property type="match status" value="1"/>
</dbReference>
<keyword evidence="3 4" id="KW-0810">Translation regulation</keyword>
<keyword evidence="4" id="KW-0143">Chaperone</keyword>
<dbReference type="GO" id="GO:0005737">
    <property type="term" value="C:cytoplasm"/>
    <property type="evidence" value="ECO:0007669"/>
    <property type="project" value="UniProtKB-SubCell"/>
</dbReference>
<gene>
    <name evidence="4 5" type="primary">fliW</name>
    <name evidence="5" type="ORF">IRI77_22155</name>
</gene>
<keyword evidence="5" id="KW-0966">Cell projection</keyword>
<proteinExistence type="inferred from homology"/>
<evidence type="ECO:0000313" key="6">
    <source>
        <dbReference type="Proteomes" id="UP000593892"/>
    </source>
</evidence>
<name>A0A7S7SJ19_PALFE</name>
<reference evidence="5 6" key="1">
    <citation type="submission" date="2020-10" db="EMBL/GenBank/DDBJ databases">
        <title>Complete genome sequence of Paludibaculum fermentans P105T, a facultatively anaerobic acidobacterium capable of dissimilatory Fe(III) reduction.</title>
        <authorList>
            <person name="Dedysh S.N."/>
            <person name="Beletsky A.V."/>
            <person name="Kulichevskaya I.S."/>
            <person name="Mardanov A.V."/>
            <person name="Ravin N.V."/>
        </authorList>
    </citation>
    <scope>NUCLEOTIDE SEQUENCE [LARGE SCALE GENOMIC DNA]</scope>
    <source>
        <strain evidence="5 6">P105</strain>
    </source>
</reference>
<evidence type="ECO:0000313" key="5">
    <source>
        <dbReference type="EMBL" id="QOY85525.1"/>
    </source>
</evidence>
<keyword evidence="5" id="KW-0282">Flagellum</keyword>
<dbReference type="Gene3D" id="2.30.290.10">
    <property type="entry name" value="BH3618-like"/>
    <property type="match status" value="1"/>
</dbReference>
<dbReference type="AlphaFoldDB" id="A0A7S7SJ19"/>